<dbReference type="Pfam" id="PF00533">
    <property type="entry name" value="BRCT"/>
    <property type="match status" value="1"/>
</dbReference>
<keyword evidence="4" id="KW-0234">DNA repair</keyword>
<comment type="caution">
    <text evidence="8">The sequence shown here is derived from an EMBL/GenBank/DDBJ whole genome shotgun (WGS) entry which is preliminary data.</text>
</comment>
<dbReference type="Proteomes" id="UP001174136">
    <property type="component" value="Unassembled WGS sequence"/>
</dbReference>
<dbReference type="GO" id="GO:0004842">
    <property type="term" value="F:ubiquitin-protein transferase activity"/>
    <property type="evidence" value="ECO:0007669"/>
    <property type="project" value="InterPro"/>
</dbReference>
<evidence type="ECO:0000256" key="1">
    <source>
        <dbReference type="ARBA" id="ARBA00004123"/>
    </source>
</evidence>
<proteinExistence type="predicted"/>
<dbReference type="GO" id="GO:0003677">
    <property type="term" value="F:DNA binding"/>
    <property type="evidence" value="ECO:0007669"/>
    <property type="project" value="InterPro"/>
</dbReference>
<evidence type="ECO:0000256" key="3">
    <source>
        <dbReference type="ARBA" id="ARBA00022763"/>
    </source>
</evidence>
<dbReference type="InterPro" id="IPR036420">
    <property type="entry name" value="BRCT_dom_sf"/>
</dbReference>
<evidence type="ECO:0000256" key="4">
    <source>
        <dbReference type="ARBA" id="ARBA00023204"/>
    </source>
</evidence>
<dbReference type="GO" id="GO:0043009">
    <property type="term" value="P:chordate embryonic development"/>
    <property type="evidence" value="ECO:0007669"/>
    <property type="project" value="TreeGrafter"/>
</dbReference>
<name>A0AA47PC22_MERPO</name>
<dbReference type="GO" id="GO:0045944">
    <property type="term" value="P:positive regulation of transcription by RNA polymerase II"/>
    <property type="evidence" value="ECO:0007669"/>
    <property type="project" value="TreeGrafter"/>
</dbReference>
<dbReference type="InterPro" id="IPR001357">
    <property type="entry name" value="BRCT_dom"/>
</dbReference>
<dbReference type="GO" id="GO:0070531">
    <property type="term" value="C:BRCA1-A complex"/>
    <property type="evidence" value="ECO:0007669"/>
    <property type="project" value="TreeGrafter"/>
</dbReference>
<organism evidence="8 9">
    <name type="scientific">Merluccius polli</name>
    <name type="common">Benguela hake</name>
    <name type="synonym">Merluccius cadenati</name>
    <dbReference type="NCBI Taxonomy" id="89951"/>
    <lineage>
        <taxon>Eukaryota</taxon>
        <taxon>Metazoa</taxon>
        <taxon>Chordata</taxon>
        <taxon>Craniata</taxon>
        <taxon>Vertebrata</taxon>
        <taxon>Euteleostomi</taxon>
        <taxon>Actinopterygii</taxon>
        <taxon>Neopterygii</taxon>
        <taxon>Teleostei</taxon>
        <taxon>Neoteleostei</taxon>
        <taxon>Acanthomorphata</taxon>
        <taxon>Zeiogadaria</taxon>
        <taxon>Gadariae</taxon>
        <taxon>Gadiformes</taxon>
        <taxon>Gadoidei</taxon>
        <taxon>Merlucciidae</taxon>
        <taxon>Merluccius</taxon>
    </lineage>
</organism>
<dbReference type="EMBL" id="JAOPHQ010000003">
    <property type="protein sequence ID" value="KAK0156545.1"/>
    <property type="molecule type" value="Genomic_DNA"/>
</dbReference>
<dbReference type="PANTHER" id="PTHR13763:SF0">
    <property type="entry name" value="BREAST CANCER TYPE 1 SUSCEPTIBILITY PROTEIN"/>
    <property type="match status" value="1"/>
</dbReference>
<dbReference type="Gene3D" id="3.40.50.10190">
    <property type="entry name" value="BRCT domain"/>
    <property type="match status" value="2"/>
</dbReference>
<dbReference type="SUPFAM" id="SSF52113">
    <property type="entry name" value="BRCT domain"/>
    <property type="match status" value="2"/>
</dbReference>
<accession>A0AA47PC22</accession>
<dbReference type="PANTHER" id="PTHR13763">
    <property type="entry name" value="BREAST CANCER TYPE 1 SUSCEPTIBILITY PROTEIN BRCA1"/>
    <property type="match status" value="1"/>
</dbReference>
<dbReference type="InterPro" id="IPR011364">
    <property type="entry name" value="BRCA1"/>
</dbReference>
<protein>
    <submittedName>
        <fullName evidence="8">Breast cancer type 1 susceptibility</fullName>
    </submittedName>
</protein>
<evidence type="ECO:0000313" key="8">
    <source>
        <dbReference type="EMBL" id="KAK0156545.1"/>
    </source>
</evidence>
<gene>
    <name evidence="8" type="primary">BRCA1_0</name>
    <name evidence="8" type="ORF">N1851_000164</name>
</gene>
<dbReference type="PRINTS" id="PR00493">
    <property type="entry name" value="BRSTCANCERI"/>
</dbReference>
<comment type="subcellular location">
    <subcellularLocation>
        <location evidence="1">Nucleus</location>
    </subcellularLocation>
</comment>
<keyword evidence="2" id="KW-0677">Repeat</keyword>
<sequence length="302" mass="33319">MATRHSARLSGDPRTPSSPGSKDKSTKVKTKPPPAALETRETVTGNGVMRRPSSCDPVNAAMRKPASVLVSSGLGSHEQVMVKKFAKRIGACVVPQVTPEVTHVIMCTGEPAALQPQNEPNPYRLSSKALDEMGSCFNLDFVQTHRFDEDLVCERTLKYFLGIAGRKWVVSFLWISECCKQGELLDESVFEVRGDVVNGANHQGPLRARSTGDQDLLMKGYKICFQGSFTDMATDQMEWMVELCGAVVVKDLLQFDSKKHSHQLLIVQPGTETSLTRPGGKSWVQLIISNPPQQHITYCRQC</sequence>
<keyword evidence="3" id="KW-0227">DNA damage</keyword>
<feature type="region of interest" description="Disordered" evidence="6">
    <location>
        <begin position="1"/>
        <end position="60"/>
    </location>
</feature>
<evidence type="ECO:0000256" key="5">
    <source>
        <dbReference type="ARBA" id="ARBA00023242"/>
    </source>
</evidence>
<dbReference type="AlphaFoldDB" id="A0AA47PC22"/>
<keyword evidence="9" id="KW-1185">Reference proteome</keyword>
<dbReference type="InterPro" id="IPR031099">
    <property type="entry name" value="BRCA1-associated"/>
</dbReference>
<feature type="domain" description="BRCT" evidence="7">
    <location>
        <begin position="67"/>
        <end position="192"/>
    </location>
</feature>
<dbReference type="PROSITE" id="PS50172">
    <property type="entry name" value="BRCT"/>
    <property type="match status" value="1"/>
</dbReference>
<dbReference type="GO" id="GO:0008270">
    <property type="term" value="F:zinc ion binding"/>
    <property type="evidence" value="ECO:0007669"/>
    <property type="project" value="InterPro"/>
</dbReference>
<dbReference type="GO" id="GO:0031436">
    <property type="term" value="C:BRCA1-BARD1 complex"/>
    <property type="evidence" value="ECO:0007669"/>
    <property type="project" value="TreeGrafter"/>
</dbReference>
<evidence type="ECO:0000313" key="9">
    <source>
        <dbReference type="Proteomes" id="UP001174136"/>
    </source>
</evidence>
<reference evidence="8" key="1">
    <citation type="journal article" date="2023" name="Front. Mar. Sci.">
        <title>A new Merluccius polli reference genome to investigate the effects of global change in West African waters.</title>
        <authorList>
            <person name="Mateo J.L."/>
            <person name="Blanco-Fernandez C."/>
            <person name="Garcia-Vazquez E."/>
            <person name="Machado-Schiaffino G."/>
        </authorList>
    </citation>
    <scope>NUCLEOTIDE SEQUENCE</scope>
    <source>
        <strain evidence="8">C29</strain>
        <tissue evidence="8">Fin</tissue>
    </source>
</reference>
<evidence type="ECO:0000259" key="7">
    <source>
        <dbReference type="PROSITE" id="PS50172"/>
    </source>
</evidence>
<evidence type="ECO:0000256" key="6">
    <source>
        <dbReference type="SAM" id="MobiDB-lite"/>
    </source>
</evidence>
<evidence type="ECO:0000256" key="2">
    <source>
        <dbReference type="ARBA" id="ARBA00022737"/>
    </source>
</evidence>
<dbReference type="GO" id="GO:0000724">
    <property type="term" value="P:double-strand break repair via homologous recombination"/>
    <property type="evidence" value="ECO:0007669"/>
    <property type="project" value="TreeGrafter"/>
</dbReference>
<dbReference type="GO" id="GO:0007095">
    <property type="term" value="P:mitotic G2 DNA damage checkpoint signaling"/>
    <property type="evidence" value="ECO:0007669"/>
    <property type="project" value="TreeGrafter"/>
</dbReference>
<keyword evidence="5" id="KW-0539">Nucleus</keyword>